<evidence type="ECO:0000256" key="3">
    <source>
        <dbReference type="ARBA" id="ARBA00023004"/>
    </source>
</evidence>
<dbReference type="GO" id="GO:0046872">
    <property type="term" value="F:metal ion binding"/>
    <property type="evidence" value="ECO:0007669"/>
    <property type="project" value="UniProtKB-UniRule"/>
</dbReference>
<dbReference type="GO" id="GO:0020037">
    <property type="term" value="F:heme binding"/>
    <property type="evidence" value="ECO:0007669"/>
    <property type="project" value="UniProtKB-UniRule"/>
</dbReference>
<dbReference type="PANTHER" id="PTHR28657">
    <property type="entry name" value="INDOLEAMINE 2,3-DIOXYGENASE"/>
    <property type="match status" value="1"/>
</dbReference>
<proteinExistence type="inferred from homology"/>
<evidence type="ECO:0000256" key="4">
    <source>
        <dbReference type="RuleBase" id="RU369119"/>
    </source>
</evidence>
<dbReference type="PANTHER" id="PTHR28657:SF11">
    <property type="entry name" value="INDOLEAMINE 2,3-DIOXYGENASE"/>
    <property type="match status" value="1"/>
</dbReference>
<keyword evidence="4" id="KW-0349">Heme</keyword>
<evidence type="ECO:0000313" key="5">
    <source>
        <dbReference type="EMBL" id="KAJ5370770.1"/>
    </source>
</evidence>
<comment type="caution">
    <text evidence="5">The sequence shown here is derived from an EMBL/GenBank/DDBJ whole genome shotgun (WGS) entry which is preliminary data.</text>
</comment>
<reference evidence="5" key="2">
    <citation type="journal article" date="2023" name="IMA Fungus">
        <title>Comparative genomic study of the Penicillium genus elucidates a diverse pangenome and 15 lateral gene transfer events.</title>
        <authorList>
            <person name="Petersen C."/>
            <person name="Sorensen T."/>
            <person name="Nielsen M.R."/>
            <person name="Sondergaard T.E."/>
            <person name="Sorensen J.L."/>
            <person name="Fitzpatrick D.A."/>
            <person name="Frisvad J.C."/>
            <person name="Nielsen K.L."/>
        </authorList>
    </citation>
    <scope>NUCLEOTIDE SEQUENCE</scope>
    <source>
        <strain evidence="5">IBT 29864</strain>
    </source>
</reference>
<keyword evidence="4" id="KW-0560">Oxidoreductase</keyword>
<comment type="catalytic activity">
    <reaction evidence="4">
        <text>L-tryptophan + O2 = N-formyl-L-kynurenine</text>
        <dbReference type="Rhea" id="RHEA:24536"/>
        <dbReference type="ChEBI" id="CHEBI:15379"/>
        <dbReference type="ChEBI" id="CHEBI:57912"/>
        <dbReference type="ChEBI" id="CHEBI:58629"/>
    </reaction>
</comment>
<dbReference type="Gene3D" id="1.20.58.480">
    <property type="match status" value="1"/>
</dbReference>
<dbReference type="GO" id="GO:0033754">
    <property type="term" value="F:indoleamine 2,3-dioxygenase activity"/>
    <property type="evidence" value="ECO:0007669"/>
    <property type="project" value="UniProtKB-EC"/>
</dbReference>
<dbReference type="SUPFAM" id="SSF140959">
    <property type="entry name" value="Indolic compounds 2,3-dioxygenase-like"/>
    <property type="match status" value="1"/>
</dbReference>
<dbReference type="InterPro" id="IPR037217">
    <property type="entry name" value="Trp/Indoleamine_2_3_dOase-like"/>
</dbReference>
<gene>
    <name evidence="5" type="ORF">N7496_006862</name>
</gene>
<evidence type="ECO:0000256" key="1">
    <source>
        <dbReference type="ARBA" id="ARBA00007119"/>
    </source>
</evidence>
<dbReference type="Proteomes" id="UP001147782">
    <property type="component" value="Unassembled WGS sequence"/>
</dbReference>
<keyword evidence="6" id="KW-1185">Reference proteome</keyword>
<dbReference type="InterPro" id="IPR000898">
    <property type="entry name" value="Indolamine_dOase"/>
</dbReference>
<reference evidence="5" key="1">
    <citation type="submission" date="2022-11" db="EMBL/GenBank/DDBJ databases">
        <authorList>
            <person name="Petersen C."/>
        </authorList>
    </citation>
    <scope>NUCLEOTIDE SEQUENCE</scope>
    <source>
        <strain evidence="5">IBT 29864</strain>
    </source>
</reference>
<protein>
    <recommendedName>
        <fullName evidence="4">Indoleamine 2,3-dioxygenase</fullName>
        <ecNumber evidence="4">1.13.11.52</ecNumber>
    </recommendedName>
</protein>
<evidence type="ECO:0000256" key="2">
    <source>
        <dbReference type="ARBA" id="ARBA00022723"/>
    </source>
</evidence>
<dbReference type="GO" id="GO:0034354">
    <property type="term" value="P:'de novo' NAD+ biosynthetic process from L-tryptophan"/>
    <property type="evidence" value="ECO:0007669"/>
    <property type="project" value="TreeGrafter"/>
</dbReference>
<dbReference type="EMBL" id="JAPZBS010000005">
    <property type="protein sequence ID" value="KAJ5370770.1"/>
    <property type="molecule type" value="Genomic_DNA"/>
</dbReference>
<keyword evidence="3 4" id="KW-0408">Iron</keyword>
<evidence type="ECO:0000313" key="6">
    <source>
        <dbReference type="Proteomes" id="UP001147782"/>
    </source>
</evidence>
<keyword evidence="4" id="KW-0223">Dioxygenase</keyword>
<comment type="function">
    <text evidence="4">Produces N-formyl-kynurenine through the oxidation of tryptophan.</text>
</comment>
<dbReference type="OrthoDB" id="4662583at2759"/>
<dbReference type="RefSeq" id="XP_056555204.1">
    <property type="nucleotide sequence ID" value="XM_056699791.1"/>
</dbReference>
<accession>A0A9W9S3Q2</accession>
<organism evidence="5 6">
    <name type="scientific">Penicillium cataractarum</name>
    <dbReference type="NCBI Taxonomy" id="2100454"/>
    <lineage>
        <taxon>Eukaryota</taxon>
        <taxon>Fungi</taxon>
        <taxon>Dikarya</taxon>
        <taxon>Ascomycota</taxon>
        <taxon>Pezizomycotina</taxon>
        <taxon>Eurotiomycetes</taxon>
        <taxon>Eurotiomycetidae</taxon>
        <taxon>Eurotiales</taxon>
        <taxon>Aspergillaceae</taxon>
        <taxon>Penicillium</taxon>
    </lineage>
</organism>
<comment type="similarity">
    <text evidence="1 4">Belongs to the indoleamine 2,3-dioxygenase family.</text>
</comment>
<keyword evidence="2 4" id="KW-0479">Metal-binding</keyword>
<sequence length="324" mass="37334">MEVSLNDTVNQSRRTEYQCRSRGLLQERVDMEKVKAVLSTSENGHFSVIKNEAYNGFYACISALRHAFRWGTVPVVKVAQRDKIIQFPPELDLPWGFIRRRYGITSQGGNVMSNLQCNIDNATRRVAYAINGSMPEPIPSAEYYLIYSFTEPERKALPVYYHLVQSIRCYEKGQRQACLAHLQGISIHLKSVFRIYYENVVESKIPRHVFTAYIQGFHGWAAGEFIEDEYVEYDGTSGAHLVLFNVLDYFLGLEPFFDEQDFMRYFSHSQRRFMASVKAHAFRTAAEQANNFGLTEQFEKIAKQLRSWNYALNTVILNPPANGT</sequence>
<name>A0A9W9S3Q2_9EURO</name>
<dbReference type="AlphaFoldDB" id="A0A9W9S3Q2"/>
<dbReference type="GO" id="GO:0019441">
    <property type="term" value="P:L-tryptophan catabolic process to kynurenine"/>
    <property type="evidence" value="ECO:0007669"/>
    <property type="project" value="UniProtKB-UniRule"/>
</dbReference>
<dbReference type="GeneID" id="81438970"/>
<dbReference type="EC" id="1.13.11.52" evidence="4"/>
<dbReference type="GO" id="GO:0005737">
    <property type="term" value="C:cytoplasm"/>
    <property type="evidence" value="ECO:0007669"/>
    <property type="project" value="TreeGrafter"/>
</dbReference>